<keyword evidence="1" id="KW-0812">Transmembrane</keyword>
<feature type="transmembrane region" description="Helical" evidence="1">
    <location>
        <begin position="123"/>
        <end position="143"/>
    </location>
</feature>
<evidence type="ECO:0000313" key="4">
    <source>
        <dbReference type="Proteomes" id="UP000051324"/>
    </source>
</evidence>
<comment type="caution">
    <text evidence="3">The sequence shown here is derived from an EMBL/GenBank/DDBJ whole genome shotgun (WGS) entry which is preliminary data.</text>
</comment>
<organism evidence="3 4">
    <name type="scientific">Ligilactobacillus apodemi DSM 16634 = JCM 16172</name>
    <dbReference type="NCBI Taxonomy" id="1423724"/>
    <lineage>
        <taxon>Bacteria</taxon>
        <taxon>Bacillati</taxon>
        <taxon>Bacillota</taxon>
        <taxon>Bacilli</taxon>
        <taxon>Lactobacillales</taxon>
        <taxon>Lactobacillaceae</taxon>
        <taxon>Ligilactobacillus</taxon>
    </lineage>
</organism>
<feature type="transmembrane region" description="Helical" evidence="1">
    <location>
        <begin position="155"/>
        <end position="172"/>
    </location>
</feature>
<name>A0A0R1TY74_9LACO</name>
<dbReference type="STRING" id="1423724.FC32_GL001872"/>
<protein>
    <submittedName>
        <fullName evidence="3">Membrane protein</fullName>
    </submittedName>
</protein>
<feature type="transmembrane region" description="Helical" evidence="1">
    <location>
        <begin position="12"/>
        <end position="34"/>
    </location>
</feature>
<dbReference type="OrthoDB" id="9816377at2"/>
<reference evidence="3 4" key="1">
    <citation type="journal article" date="2015" name="Genome Announc.">
        <title>Expanding the biotechnology potential of lactobacilli through comparative genomics of 213 strains and associated genera.</title>
        <authorList>
            <person name="Sun Z."/>
            <person name="Harris H.M."/>
            <person name="McCann A."/>
            <person name="Guo C."/>
            <person name="Argimon S."/>
            <person name="Zhang W."/>
            <person name="Yang X."/>
            <person name="Jeffery I.B."/>
            <person name="Cooney J.C."/>
            <person name="Kagawa T.F."/>
            <person name="Liu W."/>
            <person name="Song Y."/>
            <person name="Salvetti E."/>
            <person name="Wrobel A."/>
            <person name="Rasinkangas P."/>
            <person name="Parkhill J."/>
            <person name="Rea M.C."/>
            <person name="O'Sullivan O."/>
            <person name="Ritari J."/>
            <person name="Douillard F.P."/>
            <person name="Paul Ross R."/>
            <person name="Yang R."/>
            <person name="Briner A.E."/>
            <person name="Felis G.E."/>
            <person name="de Vos W.M."/>
            <person name="Barrangou R."/>
            <person name="Klaenhammer T.R."/>
            <person name="Caufield P.W."/>
            <person name="Cui Y."/>
            <person name="Zhang H."/>
            <person name="O'Toole P.W."/>
        </authorList>
    </citation>
    <scope>NUCLEOTIDE SEQUENCE [LARGE SCALE GENOMIC DNA]</scope>
    <source>
        <strain evidence="3 4">DSM 16634</strain>
    </source>
</reference>
<feature type="transmembrane region" description="Helical" evidence="1">
    <location>
        <begin position="82"/>
        <end position="103"/>
    </location>
</feature>
<dbReference type="RefSeq" id="WP_025087329.1">
    <property type="nucleotide sequence ID" value="NZ_AZFT01000030.1"/>
</dbReference>
<evidence type="ECO:0000313" key="3">
    <source>
        <dbReference type="EMBL" id="KRL86161.1"/>
    </source>
</evidence>
<dbReference type="eggNOG" id="COG3274">
    <property type="taxonomic scope" value="Bacteria"/>
</dbReference>
<feature type="transmembrane region" description="Helical" evidence="1">
    <location>
        <begin position="304"/>
        <end position="325"/>
    </location>
</feature>
<keyword evidence="1" id="KW-0472">Membrane</keyword>
<dbReference type="AlphaFoldDB" id="A0A0R1TY74"/>
<feature type="transmembrane region" description="Helical" evidence="1">
    <location>
        <begin position="178"/>
        <end position="197"/>
    </location>
</feature>
<dbReference type="PATRIC" id="fig|1423724.4.peg.1956"/>
<feature type="transmembrane region" description="Helical" evidence="1">
    <location>
        <begin position="209"/>
        <end position="227"/>
    </location>
</feature>
<keyword evidence="4" id="KW-1185">Reference proteome</keyword>
<evidence type="ECO:0000256" key="1">
    <source>
        <dbReference type="SAM" id="Phobius"/>
    </source>
</evidence>
<dbReference type="Proteomes" id="UP000051324">
    <property type="component" value="Unassembled WGS sequence"/>
</dbReference>
<dbReference type="Pfam" id="PF01757">
    <property type="entry name" value="Acyl_transf_3"/>
    <property type="match status" value="1"/>
</dbReference>
<dbReference type="GO" id="GO:0016747">
    <property type="term" value="F:acyltransferase activity, transferring groups other than amino-acyl groups"/>
    <property type="evidence" value="ECO:0007669"/>
    <property type="project" value="InterPro"/>
</dbReference>
<feature type="transmembrane region" description="Helical" evidence="1">
    <location>
        <begin position="46"/>
        <end position="70"/>
    </location>
</feature>
<keyword evidence="1" id="KW-1133">Transmembrane helix</keyword>
<sequence length="360" mass="40932">MTKRNYGIDLLRIVSMYMIVLNHVLLIGGVIGQATQLGTGTFNYKLSWLLDIICYGAVNCYALISGYVGVTSRYKPQNIIRLWLQVLFYSVVLNVAVVALVPGLKLSKEDILAMFMPISYQRYWYFSAYFVLFLFIPLLNYLLNTLSRASLQKMLFMLIMIFSFGETFIFRVKDFLALNSGYSALWLLVLYLIGGYIRLYDWNLWHADRLVFSGLVLLSFICFLAFGGEAGHGRVLVNYPAPTILLMAIALLAYFKDLKLDPRSIKWIKGFAPLTFGVYLIHLQPMVAVHLIQGRFSSLAKEAPLILLVDVVGGSLLIYLGCSLLEKLRQVLFSLLRIELLVQKLEALLLRVVHLGTRRL</sequence>
<evidence type="ECO:0000259" key="2">
    <source>
        <dbReference type="Pfam" id="PF01757"/>
    </source>
</evidence>
<feature type="domain" description="Acyltransferase 3" evidence="2">
    <location>
        <begin position="5"/>
        <end position="323"/>
    </location>
</feature>
<dbReference type="InterPro" id="IPR002656">
    <property type="entry name" value="Acyl_transf_3_dom"/>
</dbReference>
<feature type="transmembrane region" description="Helical" evidence="1">
    <location>
        <begin position="239"/>
        <end position="255"/>
    </location>
</feature>
<gene>
    <name evidence="3" type="ORF">FC32_GL001872</name>
</gene>
<proteinExistence type="predicted"/>
<accession>A0A0R1TY74</accession>
<feature type="transmembrane region" description="Helical" evidence="1">
    <location>
        <begin position="267"/>
        <end position="292"/>
    </location>
</feature>
<dbReference type="EMBL" id="AZFT01000030">
    <property type="protein sequence ID" value="KRL86161.1"/>
    <property type="molecule type" value="Genomic_DNA"/>
</dbReference>